<name>A0A521FQQ0_9ACTN</name>
<dbReference type="InterPro" id="IPR001173">
    <property type="entry name" value="Glyco_trans_2-like"/>
</dbReference>
<reference evidence="2 3" key="1">
    <citation type="submission" date="2017-05" db="EMBL/GenBank/DDBJ databases">
        <authorList>
            <person name="Varghese N."/>
            <person name="Submissions S."/>
        </authorList>
    </citation>
    <scope>NUCLEOTIDE SEQUENCE [LARGE SCALE GENOMIC DNA]</scope>
    <source>
        <strain evidence="2 3">DSM 46834</strain>
    </source>
</reference>
<dbReference type="EMBL" id="FXTJ01000013">
    <property type="protein sequence ID" value="SMO98519.1"/>
    <property type="molecule type" value="Genomic_DNA"/>
</dbReference>
<sequence>MPGPDVSATPLVRSGEDPLRISVAIACHNAAAYVGDAIRSALAQSPAPAEVVVCDDGSTDGSPEVLQSFGEAIRVVRHEVNRGEAAAKNTAVGATTSPWVALLDADDEFLPGRLAAVRDLLTREPDLDVVTTDALLVHDGVELGRWYGAHYPFAADDQRRAVLERNFVFGNVVVRRDAFLASGGFDPAIAHATDWDLWIRMIHSGARVGCIPRPLARYRLHESSLSSDRAAMSASIAALLTRAAERLALTDDERSTVESTAAEHERIATRYRLKQALTRPASSVRRLATAVARDSGQPTRSRVLALGTVLLPTIARRAERRRSALSWEGPGGVRLPRRRRRVLVTLPDRPWPTDGGKRTRSATSLRALAGMPDVDLDVLVLFAGPPVDHPLPPGVRTHRCVQVDAGPRPRLLTALVVVLRRVPWQIAVRRWGLARAAVRDLRQAPYDLVWFGSTDHAMSLSRTVRGQRVVVDMDDVESLKIEHFLSLPPDSRTTRLRVRVQRRVELPLWRRLERHLLRSADAVVVCSDLDRQRLGDGPVEVVRNTYAGPPVQAAWTPPAAPTFVLVGTYWYVPNVDAAVHMATSVLPHLLERVPDARIRFVGRGGRDLLGEVTGLPGVDVVGDVTDVAPELLSATAAVVPVRFGGGTRVKILEAFALGVPVVSTSLGCEGLDVVDGVHLLVADSPEEFAGACARLTAEPEVARRLGDGGRRLYLERYAPTQVVGSARAVAERVLTRQ</sequence>
<dbReference type="AlphaFoldDB" id="A0A521FQQ0"/>
<evidence type="ECO:0000313" key="3">
    <source>
        <dbReference type="Proteomes" id="UP000317484"/>
    </source>
</evidence>
<dbReference type="GO" id="GO:0016740">
    <property type="term" value="F:transferase activity"/>
    <property type="evidence" value="ECO:0007669"/>
    <property type="project" value="UniProtKB-KW"/>
</dbReference>
<dbReference type="SUPFAM" id="SSF53448">
    <property type="entry name" value="Nucleotide-diphospho-sugar transferases"/>
    <property type="match status" value="1"/>
</dbReference>
<dbReference type="Gene3D" id="3.90.550.10">
    <property type="entry name" value="Spore Coat Polysaccharide Biosynthesis Protein SpsA, Chain A"/>
    <property type="match status" value="1"/>
</dbReference>
<dbReference type="Pfam" id="PF13692">
    <property type="entry name" value="Glyco_trans_1_4"/>
    <property type="match status" value="1"/>
</dbReference>
<dbReference type="InterPro" id="IPR050834">
    <property type="entry name" value="Glycosyltransf_2"/>
</dbReference>
<dbReference type="PANTHER" id="PTHR43685:SF2">
    <property type="entry name" value="GLYCOSYLTRANSFERASE 2-LIKE DOMAIN-CONTAINING PROTEIN"/>
    <property type="match status" value="1"/>
</dbReference>
<gene>
    <name evidence="2" type="ORF">SAMN06273567_11392</name>
</gene>
<accession>A0A521FQQ0</accession>
<proteinExistence type="predicted"/>
<dbReference type="Gene3D" id="3.40.50.2000">
    <property type="entry name" value="Glycogen Phosphorylase B"/>
    <property type="match status" value="2"/>
</dbReference>
<organism evidence="2 3">
    <name type="scientific">Geodermatophilus aquaeductus</name>
    <dbReference type="NCBI Taxonomy" id="1564161"/>
    <lineage>
        <taxon>Bacteria</taxon>
        <taxon>Bacillati</taxon>
        <taxon>Actinomycetota</taxon>
        <taxon>Actinomycetes</taxon>
        <taxon>Geodermatophilales</taxon>
        <taxon>Geodermatophilaceae</taxon>
        <taxon>Geodermatophilus</taxon>
    </lineage>
</organism>
<dbReference type="Proteomes" id="UP000317484">
    <property type="component" value="Unassembled WGS sequence"/>
</dbReference>
<dbReference type="CDD" id="cd00761">
    <property type="entry name" value="Glyco_tranf_GTA_type"/>
    <property type="match status" value="1"/>
</dbReference>
<dbReference type="InterPro" id="IPR029044">
    <property type="entry name" value="Nucleotide-diphossugar_trans"/>
</dbReference>
<dbReference type="PANTHER" id="PTHR43685">
    <property type="entry name" value="GLYCOSYLTRANSFERASE"/>
    <property type="match status" value="1"/>
</dbReference>
<evidence type="ECO:0000259" key="1">
    <source>
        <dbReference type="Pfam" id="PF00535"/>
    </source>
</evidence>
<protein>
    <submittedName>
        <fullName evidence="2">Glycosyltransferase involved in cell wall bisynthesis</fullName>
    </submittedName>
</protein>
<dbReference type="Pfam" id="PF00535">
    <property type="entry name" value="Glycos_transf_2"/>
    <property type="match status" value="1"/>
</dbReference>
<evidence type="ECO:0000313" key="2">
    <source>
        <dbReference type="EMBL" id="SMO98519.1"/>
    </source>
</evidence>
<feature type="domain" description="Glycosyltransferase 2-like" evidence="1">
    <location>
        <begin position="22"/>
        <end position="179"/>
    </location>
</feature>
<dbReference type="SUPFAM" id="SSF53756">
    <property type="entry name" value="UDP-Glycosyltransferase/glycogen phosphorylase"/>
    <property type="match status" value="1"/>
</dbReference>
<keyword evidence="3" id="KW-1185">Reference proteome</keyword>
<dbReference type="CDD" id="cd03801">
    <property type="entry name" value="GT4_PimA-like"/>
    <property type="match status" value="1"/>
</dbReference>
<keyword evidence="2" id="KW-0808">Transferase</keyword>